<dbReference type="InterPro" id="IPR032465">
    <property type="entry name" value="ACMSD"/>
</dbReference>
<sequence>MDRIKVIDAHVHYHIYKGLIPDECKGFLRYTKDTKMTLSNDWVELDKILLVPSHPCYTRECYDGFYIDYEERKRNPDLYLQWGEVNPLTCNVKEELEKQYSLGIIGIKLHPPHHGFKPNGYREEEGGLKSLLYIYEFAQDHDLPVMIHTGTSIEGATRNKYSDPILIDDVVKDFPKLKVIIAHAGRPIWYTTAFYMAKYFDNVYLEISSIPPRNILKYLPNLLTIPEKVIYGSDFPAYVGQDLAEYAHQIYEVVKDRRILRDNILRLIKF</sequence>
<dbReference type="Pfam" id="PF04909">
    <property type="entry name" value="Amidohydro_2"/>
    <property type="match status" value="1"/>
</dbReference>
<dbReference type="SUPFAM" id="SSF51556">
    <property type="entry name" value="Metallo-dependent hydrolases"/>
    <property type="match status" value="1"/>
</dbReference>
<dbReference type="Proteomes" id="UP000060043">
    <property type="component" value="Chromosome"/>
</dbReference>
<evidence type="ECO:0000256" key="1">
    <source>
        <dbReference type="ARBA" id="ARBA00023239"/>
    </source>
</evidence>
<dbReference type="PaxDb" id="1435377-SUSAZ_10530"/>
<protein>
    <submittedName>
        <fullName evidence="3">Amidohydrolase</fullName>
    </submittedName>
</protein>
<reference evidence="5 6" key="1">
    <citation type="submission" date="2015-12" db="EMBL/GenBank/DDBJ databases">
        <title>A stable core within a dynamic pangenome in Sulfolobus acidocaldarius.</title>
        <authorList>
            <person name="Anderson R."/>
            <person name="Kouris A."/>
            <person name="Seward C."/>
            <person name="Campbell K."/>
            <person name="Whitaker R."/>
        </authorList>
    </citation>
    <scope>NUCLEOTIDE SEQUENCE [LARGE SCALE GENOMIC DNA]</scope>
    <source>
        <strain evidence="3 6">GG12-C01-09</strain>
        <strain evidence="4 5">NG05B_CO5_07</strain>
    </source>
</reference>
<dbReference type="AlphaFoldDB" id="A0A0U3HFV2"/>
<dbReference type="Gene3D" id="3.20.20.140">
    <property type="entry name" value="Metal-dependent hydrolases"/>
    <property type="match status" value="1"/>
</dbReference>
<feature type="domain" description="Amidohydrolase-related" evidence="2">
    <location>
        <begin position="92"/>
        <end position="267"/>
    </location>
</feature>
<dbReference type="PANTHER" id="PTHR21240">
    <property type="entry name" value="2-AMINO-3-CARBOXYLMUCONATE-6-SEMIALDEHYDE DECARBOXYLASE"/>
    <property type="match status" value="1"/>
</dbReference>
<keyword evidence="1" id="KW-0456">Lyase</keyword>
<accession>A0A0U3HFV2</accession>
<dbReference type="GO" id="GO:0016787">
    <property type="term" value="F:hydrolase activity"/>
    <property type="evidence" value="ECO:0007669"/>
    <property type="project" value="UniProtKB-KW"/>
</dbReference>
<dbReference type="RefSeq" id="WP_011279033.1">
    <property type="nucleotide sequence ID" value="NZ_BHWZ01000006.1"/>
</dbReference>
<evidence type="ECO:0000313" key="5">
    <source>
        <dbReference type="Proteomes" id="UP000060043"/>
    </source>
</evidence>
<dbReference type="OMA" id="VGSRNKY"/>
<dbReference type="InterPro" id="IPR006680">
    <property type="entry name" value="Amidohydro-rel"/>
</dbReference>
<dbReference type="GO" id="GO:0016831">
    <property type="term" value="F:carboxy-lyase activity"/>
    <property type="evidence" value="ECO:0007669"/>
    <property type="project" value="InterPro"/>
</dbReference>
<gene>
    <name evidence="3" type="ORF">ATY89_06880</name>
    <name evidence="4" type="ORF">ATZ20_09900</name>
</gene>
<proteinExistence type="predicted"/>
<organism evidence="3 6">
    <name type="scientific">Sulfolobus acidocaldarius</name>
    <dbReference type="NCBI Taxonomy" id="2285"/>
    <lineage>
        <taxon>Archaea</taxon>
        <taxon>Thermoproteota</taxon>
        <taxon>Thermoprotei</taxon>
        <taxon>Sulfolobales</taxon>
        <taxon>Sulfolobaceae</taxon>
        <taxon>Sulfolobus</taxon>
    </lineage>
</organism>
<dbReference type="Proteomes" id="UP000065473">
    <property type="component" value="Chromosome"/>
</dbReference>
<evidence type="ECO:0000313" key="3">
    <source>
        <dbReference type="EMBL" id="ALU29692.1"/>
    </source>
</evidence>
<keyword evidence="3" id="KW-0378">Hydrolase</keyword>
<evidence type="ECO:0000313" key="6">
    <source>
        <dbReference type="Proteomes" id="UP000065473"/>
    </source>
</evidence>
<dbReference type="OrthoDB" id="34429at2157"/>
<evidence type="ECO:0000313" key="4">
    <source>
        <dbReference type="EMBL" id="ALU32427.1"/>
    </source>
</evidence>
<dbReference type="EMBL" id="CP013694">
    <property type="protein sequence ID" value="ALU29692.1"/>
    <property type="molecule type" value="Genomic_DNA"/>
</dbReference>
<dbReference type="EMBL" id="CP013695">
    <property type="protein sequence ID" value="ALU32427.1"/>
    <property type="molecule type" value="Genomic_DNA"/>
</dbReference>
<dbReference type="InterPro" id="IPR032466">
    <property type="entry name" value="Metal_Hydrolase"/>
</dbReference>
<evidence type="ECO:0000259" key="2">
    <source>
        <dbReference type="Pfam" id="PF04909"/>
    </source>
</evidence>
<name>A0A0U3HFV2_9CREN</name>
<dbReference type="GeneID" id="14552758"/>
<dbReference type="PANTHER" id="PTHR21240:SF19">
    <property type="entry name" value="CATALYTIC_ HYDROLASE"/>
    <property type="match status" value="1"/>
</dbReference>
<dbReference type="CDD" id="cd01292">
    <property type="entry name" value="metallo-dependent_hydrolases"/>
    <property type="match status" value="1"/>
</dbReference>